<dbReference type="Proteomes" id="UP000322245">
    <property type="component" value="Unassembled WGS sequence"/>
</dbReference>
<dbReference type="GO" id="GO:0003723">
    <property type="term" value="F:RNA binding"/>
    <property type="evidence" value="ECO:0007669"/>
    <property type="project" value="UniProtKB-KW"/>
</dbReference>
<dbReference type="PANTHER" id="PTHR37984:SF15">
    <property type="entry name" value="INTEGRASE CATALYTIC DOMAIN-CONTAINING PROTEIN"/>
    <property type="match status" value="1"/>
</dbReference>
<dbReference type="PROSITE" id="PS50013">
    <property type="entry name" value="CHROMO_2"/>
    <property type="match status" value="1"/>
</dbReference>
<dbReference type="InterPro" id="IPR036397">
    <property type="entry name" value="RNaseH_sf"/>
</dbReference>
<dbReference type="InterPro" id="IPR016197">
    <property type="entry name" value="Chromo-like_dom_sf"/>
</dbReference>
<proteinExistence type="predicted"/>
<evidence type="ECO:0008006" key="7">
    <source>
        <dbReference type="Google" id="ProtNLM"/>
    </source>
</evidence>
<evidence type="ECO:0000259" key="4">
    <source>
        <dbReference type="PROSITE" id="PS50994"/>
    </source>
</evidence>
<dbReference type="EMBL" id="NIDF01000308">
    <property type="protein sequence ID" value="TYJ51252.1"/>
    <property type="molecule type" value="Genomic_DNA"/>
</dbReference>
<evidence type="ECO:0000256" key="1">
    <source>
        <dbReference type="ARBA" id="ARBA00022884"/>
    </source>
</evidence>
<evidence type="ECO:0000313" key="5">
    <source>
        <dbReference type="EMBL" id="TYJ51252.1"/>
    </source>
</evidence>
<protein>
    <recommendedName>
        <fullName evidence="7">Chromo domain-containing protein</fullName>
    </recommendedName>
</protein>
<evidence type="ECO:0000259" key="3">
    <source>
        <dbReference type="PROSITE" id="PS50013"/>
    </source>
</evidence>
<keyword evidence="6" id="KW-1185">Reference proteome</keyword>
<dbReference type="InterPro" id="IPR012337">
    <property type="entry name" value="RNaseH-like_sf"/>
</dbReference>
<dbReference type="SMART" id="SM00298">
    <property type="entry name" value="CHROMO"/>
    <property type="match status" value="1"/>
</dbReference>
<accession>A0A5D3AKC0</accession>
<dbReference type="GO" id="GO:0015074">
    <property type="term" value="P:DNA integration"/>
    <property type="evidence" value="ECO:0007669"/>
    <property type="project" value="InterPro"/>
</dbReference>
<feature type="domain" description="Chromo" evidence="3">
    <location>
        <begin position="256"/>
        <end position="322"/>
    </location>
</feature>
<dbReference type="InterPro" id="IPR050951">
    <property type="entry name" value="Retrovirus_Pol_polyprotein"/>
</dbReference>
<comment type="caution">
    <text evidence="5">The sequence shown here is derived from an EMBL/GenBank/DDBJ whole genome shotgun (WGS) entry which is preliminary data.</text>
</comment>
<dbReference type="InterPro" id="IPR000953">
    <property type="entry name" value="Chromo/chromo_shadow_dom"/>
</dbReference>
<dbReference type="InterPro" id="IPR001584">
    <property type="entry name" value="Integrase_cat-core"/>
</dbReference>
<dbReference type="Pfam" id="PF24626">
    <property type="entry name" value="SH3_Tf2-1"/>
    <property type="match status" value="1"/>
</dbReference>
<dbReference type="AlphaFoldDB" id="A0A5D3AKC0"/>
<reference evidence="5 6" key="1">
    <citation type="submission" date="2017-05" db="EMBL/GenBank/DDBJ databases">
        <title>The Genome Sequence of Tsuchiyaea wingfieldii DSM 27421.</title>
        <authorList>
            <person name="Cuomo C."/>
            <person name="Passer A."/>
            <person name="Billmyre B."/>
            <person name="Heitman J."/>
        </authorList>
    </citation>
    <scope>NUCLEOTIDE SEQUENCE [LARGE SCALE GENOMIC DNA]</scope>
    <source>
        <strain evidence="5 6">DSM 27421</strain>
    </source>
</reference>
<keyword evidence="1" id="KW-0694">RNA-binding</keyword>
<feature type="compositionally biased region" description="Low complexity" evidence="2">
    <location>
        <begin position="340"/>
        <end position="360"/>
    </location>
</feature>
<organism evidence="5 6">
    <name type="scientific">Cryptococcus floricola</name>
    <dbReference type="NCBI Taxonomy" id="2591691"/>
    <lineage>
        <taxon>Eukaryota</taxon>
        <taxon>Fungi</taxon>
        <taxon>Dikarya</taxon>
        <taxon>Basidiomycota</taxon>
        <taxon>Agaricomycotina</taxon>
        <taxon>Tremellomycetes</taxon>
        <taxon>Tremellales</taxon>
        <taxon>Cryptococcaceae</taxon>
        <taxon>Cryptococcus</taxon>
    </lineage>
</organism>
<dbReference type="PROSITE" id="PS50994">
    <property type="entry name" value="INTEGRASE"/>
    <property type="match status" value="1"/>
</dbReference>
<name>A0A5D3AKC0_9TREE</name>
<feature type="region of interest" description="Disordered" evidence="2">
    <location>
        <begin position="312"/>
        <end position="427"/>
    </location>
</feature>
<dbReference type="GO" id="GO:0005634">
    <property type="term" value="C:nucleus"/>
    <property type="evidence" value="ECO:0007669"/>
    <property type="project" value="UniProtKB-ARBA"/>
</dbReference>
<evidence type="ECO:0000256" key="2">
    <source>
        <dbReference type="SAM" id="MobiDB-lite"/>
    </source>
</evidence>
<dbReference type="Gene3D" id="2.40.50.40">
    <property type="match status" value="1"/>
</dbReference>
<dbReference type="PANTHER" id="PTHR37984">
    <property type="entry name" value="PROTEIN CBG26694"/>
    <property type="match status" value="1"/>
</dbReference>
<dbReference type="InterPro" id="IPR056924">
    <property type="entry name" value="SH3_Tf2-1"/>
</dbReference>
<sequence length="427" mass="48414">MPWRHLSMDFIEPLPPSNSYNSILVIFVSKFWRHLTTQLGIKLNLSTAYHPQTDGQTERVNQTVEQYLRVFTSYNQDDWDTLLPQASFHYNNSLHSTIRFTPFFANFGYHPRWADELRNADVTVPDAVRVASSLLEIHSQCSANIALANKRYAAAYNKKHSAGPVLEVGDLVLLSMENMKTMRPSNKLDYRNAGPFKVLTKTSSHAYQLDIPPDWHRFDIFPVSLLRPYHPPLFPNQPNHPSPPPPLDNDDTVPVYRINYFLASRNNSETGRLEYLVQWQGLEGTAEQCSWQSPQDLTDDPLFSQAVDQFHRSRPNQPSSDIPPPRPRFHKAKPKPTPTPTSTADFSPANLSTPPTSSSSPPNPIATPNPTTSTPTTNPKLPFRPKQPSNWKGWKLELDAPKENLPTPHDGPTSRSGRPLHRKVPRD</sequence>
<feature type="compositionally biased region" description="Basic residues" evidence="2">
    <location>
        <begin position="418"/>
        <end position="427"/>
    </location>
</feature>
<evidence type="ECO:0000313" key="6">
    <source>
        <dbReference type="Proteomes" id="UP000322245"/>
    </source>
</evidence>
<dbReference type="GO" id="GO:0006338">
    <property type="term" value="P:chromatin remodeling"/>
    <property type="evidence" value="ECO:0007669"/>
    <property type="project" value="UniProtKB-ARBA"/>
</dbReference>
<dbReference type="SUPFAM" id="SSF54160">
    <property type="entry name" value="Chromo domain-like"/>
    <property type="match status" value="1"/>
</dbReference>
<feature type="compositionally biased region" description="Low complexity" evidence="2">
    <location>
        <begin position="368"/>
        <end position="379"/>
    </location>
</feature>
<dbReference type="Gene3D" id="3.30.420.10">
    <property type="entry name" value="Ribonuclease H-like superfamily/Ribonuclease H"/>
    <property type="match status" value="1"/>
</dbReference>
<dbReference type="SUPFAM" id="SSF53098">
    <property type="entry name" value="Ribonuclease H-like"/>
    <property type="match status" value="1"/>
</dbReference>
<gene>
    <name evidence="5" type="ORF">B9479_008190</name>
</gene>
<feature type="domain" description="Integrase catalytic" evidence="4">
    <location>
        <begin position="1"/>
        <end position="110"/>
    </location>
</feature>